<protein>
    <submittedName>
        <fullName evidence="1">Similar to DNA segment, Chr 18, Wayne State University 98, expressed (Predicted), isoform CRA_a</fullName>
    </submittedName>
</protein>
<evidence type="ECO:0000313" key="2">
    <source>
        <dbReference type="Proteomes" id="UP000234681"/>
    </source>
</evidence>
<proteinExistence type="predicted"/>
<organism evidence="1 2">
    <name type="scientific">Rattus norvegicus</name>
    <name type="common">Rat</name>
    <dbReference type="NCBI Taxonomy" id="10116"/>
    <lineage>
        <taxon>Eukaryota</taxon>
        <taxon>Metazoa</taxon>
        <taxon>Chordata</taxon>
        <taxon>Craniata</taxon>
        <taxon>Vertebrata</taxon>
        <taxon>Euteleostomi</taxon>
        <taxon>Mammalia</taxon>
        <taxon>Eutheria</taxon>
        <taxon>Euarchontoglires</taxon>
        <taxon>Glires</taxon>
        <taxon>Rodentia</taxon>
        <taxon>Myomorpha</taxon>
        <taxon>Muroidea</taxon>
        <taxon>Muridae</taxon>
        <taxon>Murinae</taxon>
        <taxon>Rattus</taxon>
    </lineage>
</organism>
<accession>A6K5G9</accession>
<dbReference type="EMBL" id="CH474021">
    <property type="protein sequence ID" value="EDL75231.1"/>
    <property type="molecule type" value="Genomic_DNA"/>
</dbReference>
<reference evidence="1 2" key="1">
    <citation type="submission" date="2005-09" db="EMBL/GenBank/DDBJ databases">
        <authorList>
            <person name="Mural R.J."/>
            <person name="Li P.W."/>
            <person name="Adams M.D."/>
            <person name="Amanatides P.G."/>
            <person name="Baden-Tillson H."/>
            <person name="Barnstead M."/>
            <person name="Chin S.H."/>
            <person name="Dew I."/>
            <person name="Evans C.A."/>
            <person name="Ferriera S."/>
            <person name="Flanigan M."/>
            <person name="Fosler C."/>
            <person name="Glodek A."/>
            <person name="Gu Z."/>
            <person name="Holt R.A."/>
            <person name="Jennings D."/>
            <person name="Kraft C.L."/>
            <person name="Lu F."/>
            <person name="Nguyen T."/>
            <person name="Nusskern D.R."/>
            <person name="Pfannkoch C.M."/>
            <person name="Sitter C."/>
            <person name="Sutton G.G."/>
            <person name="Venter J.C."/>
            <person name="Wang Z."/>
            <person name="Woodage T."/>
            <person name="Zheng X.H."/>
            <person name="Zhong F."/>
        </authorList>
    </citation>
    <scope>NUCLEOTIDE SEQUENCE [LARGE SCALE GENOMIC DNA]</scope>
    <source>
        <strain>BN</strain>
        <strain evidence="2">Sprague-Dawley</strain>
    </source>
</reference>
<dbReference type="AlphaFoldDB" id="A6K5G9"/>
<sequence length="94" mass="10384">MMHPCFPPRPDCCAQDNCKNSNCLGLPFRELSSTLPPFVCVILPKEAGSSFHSVQVPLSIQFSLVSSWQCGGTWVYPLTSLNTNSEEKGQHLRS</sequence>
<evidence type="ECO:0000313" key="1">
    <source>
        <dbReference type="EMBL" id="EDL75231.1"/>
    </source>
</evidence>
<dbReference type="Proteomes" id="UP000234681">
    <property type="component" value="Chromosome 18"/>
</dbReference>
<name>A6K5G9_RAT</name>
<gene>
    <name evidence="1" type="primary">RGD1560212_predicted</name>
    <name evidence="1" type="ORF">rCG_20515</name>
</gene>